<evidence type="ECO:0000313" key="4">
    <source>
        <dbReference type="Proteomes" id="UP000823883"/>
    </source>
</evidence>
<dbReference type="EMBL" id="DWWL01000082">
    <property type="protein sequence ID" value="HJC48829.1"/>
    <property type="molecule type" value="Genomic_DNA"/>
</dbReference>
<dbReference type="Proteomes" id="UP000823883">
    <property type="component" value="Unassembled WGS sequence"/>
</dbReference>
<feature type="domain" description="FAD dependent oxidoreductase" evidence="1">
    <location>
        <begin position="5"/>
        <end position="358"/>
    </location>
</feature>
<dbReference type="AlphaFoldDB" id="A0A9D2PEN1"/>
<gene>
    <name evidence="3" type="ORF">IAA04_12345</name>
</gene>
<dbReference type="PROSITE" id="PS51257">
    <property type="entry name" value="PROKAR_LIPOPROTEIN"/>
    <property type="match status" value="1"/>
</dbReference>
<name>A0A9D2PEN1_9FIRM</name>
<protein>
    <submittedName>
        <fullName evidence="3">NAD(P)/FAD-dependent oxidoreductase</fullName>
    </submittedName>
</protein>
<reference evidence="3" key="2">
    <citation type="submission" date="2021-04" db="EMBL/GenBank/DDBJ databases">
        <authorList>
            <person name="Gilroy R."/>
        </authorList>
    </citation>
    <scope>NUCLEOTIDE SEQUENCE</scope>
    <source>
        <strain evidence="3">CHK183-5548</strain>
    </source>
</reference>
<dbReference type="CDD" id="cd19946">
    <property type="entry name" value="GlpA-like_Fer2_BFD-like"/>
    <property type="match status" value="1"/>
</dbReference>
<dbReference type="Gene3D" id="3.30.9.10">
    <property type="entry name" value="D-Amino Acid Oxidase, subunit A, domain 2"/>
    <property type="match status" value="1"/>
</dbReference>
<dbReference type="SUPFAM" id="SSF51905">
    <property type="entry name" value="FAD/NAD(P)-binding domain"/>
    <property type="match status" value="1"/>
</dbReference>
<dbReference type="InterPro" id="IPR052745">
    <property type="entry name" value="G3P_Oxidase/Oxidoreductase"/>
</dbReference>
<dbReference type="Gene3D" id="3.50.50.60">
    <property type="entry name" value="FAD/NAD(P)-binding domain"/>
    <property type="match status" value="1"/>
</dbReference>
<evidence type="ECO:0000259" key="1">
    <source>
        <dbReference type="Pfam" id="PF01266"/>
    </source>
</evidence>
<organism evidence="3 4">
    <name type="scientific">Candidatus Lachnoclostridium pullistercoris</name>
    <dbReference type="NCBI Taxonomy" id="2838632"/>
    <lineage>
        <taxon>Bacteria</taxon>
        <taxon>Bacillati</taxon>
        <taxon>Bacillota</taxon>
        <taxon>Clostridia</taxon>
        <taxon>Lachnospirales</taxon>
        <taxon>Lachnospiraceae</taxon>
    </lineage>
</organism>
<dbReference type="PANTHER" id="PTHR42720:SF1">
    <property type="entry name" value="GLYCEROL 3-PHOSPHATE OXIDASE"/>
    <property type="match status" value="1"/>
</dbReference>
<dbReference type="InterPro" id="IPR036188">
    <property type="entry name" value="FAD/NAD-bd_sf"/>
</dbReference>
<evidence type="ECO:0000259" key="2">
    <source>
        <dbReference type="Pfam" id="PF04324"/>
    </source>
</evidence>
<comment type="caution">
    <text evidence="3">The sequence shown here is derived from an EMBL/GenBank/DDBJ whole genome shotgun (WGS) entry which is preliminary data.</text>
</comment>
<proteinExistence type="predicted"/>
<feature type="domain" description="BFD-like [2Fe-2S]-binding" evidence="2">
    <location>
        <begin position="405"/>
        <end position="459"/>
    </location>
</feature>
<evidence type="ECO:0000313" key="3">
    <source>
        <dbReference type="EMBL" id="HJC48829.1"/>
    </source>
</evidence>
<dbReference type="InterPro" id="IPR006076">
    <property type="entry name" value="FAD-dep_OxRdtase"/>
</dbReference>
<sequence>MKNFDVAVIGAGVIGCAVARELSRYRLTIGVLEKELDVACGNSSRNTGMLHAGFTYKPGSLKAECAVEGNQEFDQVAEELDVPFKRTGKLVVGFTEHDRENILKFKAIGEKNGVRGMRMVTKEEIRSIDEHAGGEFAMYVPDSGILDPMQYTIALAENAAKNGAEFLFGRKVTAIDRREDDYLIRTETGEEIRARWVINCAGMYAPEISEMLGYPCYPTKGFKGEYFVLDKKAGKYLGIPVYPAPNDKGGFMTHATPTVDGNVLVGPDSYVTEDREDYSVTKDHLDGLIEDGRKMFDHMESQYFIRNFAGIRWKRYDPQTGEILDFLLEADEAHPRTVNLVGIESPGITCALPLARRAVAKLVERENPAPNEAFDPRRPGIRRFSEMTAEEKKEAIAADPEYGEVVCRCESVTRAEIRQAIHNPLGVHTVTGIKNRTRATMGRCQGGYCETRITRMIEEELGIAPEDVRYSREGGYMFTGKVRDDR</sequence>
<accession>A0A9D2PEN1</accession>
<dbReference type="Pfam" id="PF01266">
    <property type="entry name" value="DAO"/>
    <property type="match status" value="1"/>
</dbReference>
<dbReference type="Pfam" id="PF04324">
    <property type="entry name" value="Fer2_BFD"/>
    <property type="match status" value="1"/>
</dbReference>
<dbReference type="InterPro" id="IPR007419">
    <property type="entry name" value="BFD-like_2Fe2S-bd_dom"/>
</dbReference>
<dbReference type="InterPro" id="IPR041854">
    <property type="entry name" value="BFD-like_2Fe2S-bd_dom_sf"/>
</dbReference>
<dbReference type="Gene3D" id="1.10.10.1100">
    <property type="entry name" value="BFD-like [2Fe-2S]-binding domain"/>
    <property type="match status" value="1"/>
</dbReference>
<reference evidence="3" key="1">
    <citation type="journal article" date="2021" name="PeerJ">
        <title>Extensive microbial diversity within the chicken gut microbiome revealed by metagenomics and culture.</title>
        <authorList>
            <person name="Gilroy R."/>
            <person name="Ravi A."/>
            <person name="Getino M."/>
            <person name="Pursley I."/>
            <person name="Horton D.L."/>
            <person name="Alikhan N.F."/>
            <person name="Baker D."/>
            <person name="Gharbi K."/>
            <person name="Hall N."/>
            <person name="Watson M."/>
            <person name="Adriaenssens E.M."/>
            <person name="Foster-Nyarko E."/>
            <person name="Jarju S."/>
            <person name="Secka A."/>
            <person name="Antonio M."/>
            <person name="Oren A."/>
            <person name="Chaudhuri R.R."/>
            <person name="La Ragione R."/>
            <person name="Hildebrand F."/>
            <person name="Pallen M.J."/>
        </authorList>
    </citation>
    <scope>NUCLEOTIDE SEQUENCE</scope>
    <source>
        <strain evidence="3">CHK183-5548</strain>
    </source>
</reference>
<dbReference type="PANTHER" id="PTHR42720">
    <property type="entry name" value="GLYCEROL-3-PHOSPHATE DEHYDROGENASE"/>
    <property type="match status" value="1"/>
</dbReference>